<dbReference type="Proteomes" id="UP000807469">
    <property type="component" value="Unassembled WGS sequence"/>
</dbReference>
<dbReference type="OrthoDB" id="674604at2759"/>
<organism evidence="2 3">
    <name type="scientific">Pholiota conissans</name>
    <dbReference type="NCBI Taxonomy" id="109636"/>
    <lineage>
        <taxon>Eukaryota</taxon>
        <taxon>Fungi</taxon>
        <taxon>Dikarya</taxon>
        <taxon>Basidiomycota</taxon>
        <taxon>Agaricomycotina</taxon>
        <taxon>Agaricomycetes</taxon>
        <taxon>Agaricomycetidae</taxon>
        <taxon>Agaricales</taxon>
        <taxon>Agaricineae</taxon>
        <taxon>Strophariaceae</taxon>
        <taxon>Pholiota</taxon>
    </lineage>
</organism>
<protein>
    <recommendedName>
        <fullName evidence="1">Heterokaryon incompatibility domain-containing protein</fullName>
    </recommendedName>
</protein>
<name>A0A9P5YU25_9AGAR</name>
<reference evidence="2" key="1">
    <citation type="submission" date="2020-11" db="EMBL/GenBank/DDBJ databases">
        <authorList>
            <consortium name="DOE Joint Genome Institute"/>
            <person name="Ahrendt S."/>
            <person name="Riley R."/>
            <person name="Andreopoulos W."/>
            <person name="Labutti K."/>
            <person name="Pangilinan J."/>
            <person name="Ruiz-Duenas F.J."/>
            <person name="Barrasa J.M."/>
            <person name="Sanchez-Garcia M."/>
            <person name="Camarero S."/>
            <person name="Miyauchi S."/>
            <person name="Serrano A."/>
            <person name="Linde D."/>
            <person name="Babiker R."/>
            <person name="Drula E."/>
            <person name="Ayuso-Fernandez I."/>
            <person name="Pacheco R."/>
            <person name="Padilla G."/>
            <person name="Ferreira P."/>
            <person name="Barriuso J."/>
            <person name="Kellner H."/>
            <person name="Castanera R."/>
            <person name="Alfaro M."/>
            <person name="Ramirez L."/>
            <person name="Pisabarro A.G."/>
            <person name="Kuo A."/>
            <person name="Tritt A."/>
            <person name="Lipzen A."/>
            <person name="He G."/>
            <person name="Yan M."/>
            <person name="Ng V."/>
            <person name="Cullen D."/>
            <person name="Martin F."/>
            <person name="Rosso M.-N."/>
            <person name="Henrissat B."/>
            <person name="Hibbett D."/>
            <person name="Martinez A.T."/>
            <person name="Grigoriev I.V."/>
        </authorList>
    </citation>
    <scope>NUCLEOTIDE SEQUENCE</scope>
    <source>
        <strain evidence="2">CIRM-BRFM 674</strain>
    </source>
</reference>
<dbReference type="Pfam" id="PF06985">
    <property type="entry name" value="HET"/>
    <property type="match status" value="1"/>
</dbReference>
<feature type="non-terminal residue" evidence="2">
    <location>
        <position position="242"/>
    </location>
</feature>
<feature type="domain" description="Heterokaryon incompatibility" evidence="1">
    <location>
        <begin position="16"/>
        <end position="107"/>
    </location>
</feature>
<accession>A0A9P5YU25</accession>
<dbReference type="PANTHER" id="PTHR10622">
    <property type="entry name" value="HET DOMAIN-CONTAINING PROTEIN"/>
    <property type="match status" value="1"/>
</dbReference>
<evidence type="ECO:0000259" key="1">
    <source>
        <dbReference type="Pfam" id="PF06985"/>
    </source>
</evidence>
<evidence type="ECO:0000313" key="2">
    <source>
        <dbReference type="EMBL" id="KAF9475459.1"/>
    </source>
</evidence>
<proteinExistence type="predicted"/>
<dbReference type="InterPro" id="IPR010730">
    <property type="entry name" value="HET"/>
</dbReference>
<comment type="caution">
    <text evidence="2">The sequence shown here is derived from an EMBL/GenBank/DDBJ whole genome shotgun (WGS) entry which is preliminary data.</text>
</comment>
<gene>
    <name evidence="2" type="ORF">BDN70DRAFT_814071</name>
</gene>
<dbReference type="PANTHER" id="PTHR10622:SF12">
    <property type="entry name" value="HET DOMAIN-CONTAINING PROTEIN"/>
    <property type="match status" value="1"/>
</dbReference>
<dbReference type="AlphaFoldDB" id="A0A9P5YU25"/>
<dbReference type="EMBL" id="MU155331">
    <property type="protein sequence ID" value="KAF9475459.1"/>
    <property type="molecule type" value="Genomic_DNA"/>
</dbReference>
<sequence>MNSDQAKKWTNEHAIYAILSHTWNQTPGELTYNDWQKGSLNPDDPRAAKIFNFCKVALENHGIAYGWVDTVCINKESSSELDESIRSMYKWYFEAAICITYLSETTSIEDMVDDTWFTRGWTFQELIAPKVMKFYNSQWTRFIFSVNNDIRHPLILDSIQRATTLTVDELRRIQNSSISRRMELAAKRRVTREEDTAYSLMGIFDVSISTAYGEGAEHAFFRLVKEIFDSTKDVSDIFNWAG</sequence>
<keyword evidence="3" id="KW-1185">Reference proteome</keyword>
<evidence type="ECO:0000313" key="3">
    <source>
        <dbReference type="Proteomes" id="UP000807469"/>
    </source>
</evidence>